<protein>
    <submittedName>
        <fullName evidence="1">Uncharacterized protein</fullName>
    </submittedName>
</protein>
<proteinExistence type="predicted"/>
<organism evidence="1">
    <name type="scientific">Thermosporothrix sp. COM3</name>
    <dbReference type="NCBI Taxonomy" id="2490863"/>
    <lineage>
        <taxon>Bacteria</taxon>
        <taxon>Bacillati</taxon>
        <taxon>Chloroflexota</taxon>
        <taxon>Ktedonobacteria</taxon>
        <taxon>Ktedonobacterales</taxon>
        <taxon>Thermosporotrichaceae</taxon>
        <taxon>Thermosporothrix</taxon>
    </lineage>
</organism>
<dbReference type="AlphaFoldDB" id="A0A455STT1"/>
<reference evidence="1" key="1">
    <citation type="submission" date="2018-12" db="EMBL/GenBank/DDBJ databases">
        <title>Novel natural products biosynthetic potential of the class Ktedonobacteria.</title>
        <authorList>
            <person name="Zheng Y."/>
            <person name="Saitou A."/>
            <person name="Wang C.M."/>
            <person name="Toyoda A."/>
            <person name="Minakuchi Y."/>
            <person name="Sekiguchi Y."/>
            <person name="Ueda K."/>
            <person name="Takano H."/>
            <person name="Sakai Y."/>
            <person name="Yokota A."/>
            <person name="Yabe S."/>
        </authorList>
    </citation>
    <scope>NUCLEOTIDE SEQUENCE</scope>
    <source>
        <strain evidence="1">COM3</strain>
    </source>
</reference>
<sequence length="72" mass="8352">MERFFAREYSLIPGSNAEDDRGFCAIQFLIVLAYQMPLLRKEALWAESEGLFPLPVSYERIGWESTEIAEYS</sequence>
<evidence type="ECO:0000313" key="1">
    <source>
        <dbReference type="EMBL" id="BBH90312.1"/>
    </source>
</evidence>
<gene>
    <name evidence="1" type="ORF">KTC_50630</name>
</gene>
<name>A0A455STT1_9CHLR</name>
<dbReference type="EMBL" id="AP019376">
    <property type="protein sequence ID" value="BBH90312.1"/>
    <property type="molecule type" value="Genomic_DNA"/>
</dbReference>
<accession>A0A455STT1</accession>